<name>A0ABQ6GTS3_9GAMM</name>
<evidence type="ECO:0000313" key="3">
    <source>
        <dbReference type="Proteomes" id="UP001157186"/>
    </source>
</evidence>
<evidence type="ECO:0000256" key="1">
    <source>
        <dbReference type="SAM" id="SignalP"/>
    </source>
</evidence>
<sequence>MCSYFLICDLRNYRKLSLSCFLLSLCFNAFADGNLTKLKVDSDVVYFASDEAKQHGIPACVASASEQEWAVSLNTATGKAMYSLLVTASTGNRKITVVSANDCADAVGFERAKSVEISPPQQQSSSKLFLYKSDGTTLLGEFKGIFDYKYAYIPLGEQQLKLERQWTNTAVYYTTNDCTGTPYSRNEGAVGRNSSVNNGQFFISKSWDYSIYTKSVRNGNADCLAYVNSSFTGYKLDFTYQNPFCGDYDCIIKIGN</sequence>
<keyword evidence="3" id="KW-1185">Reference proteome</keyword>
<comment type="caution">
    <text evidence="2">The sequence shown here is derived from an EMBL/GenBank/DDBJ whole genome shotgun (WGS) entry which is preliminary data.</text>
</comment>
<feature type="signal peptide" evidence="1">
    <location>
        <begin position="1"/>
        <end position="31"/>
    </location>
</feature>
<reference evidence="2 3" key="1">
    <citation type="submission" date="2023-03" db="EMBL/GenBank/DDBJ databases">
        <title>Draft genome sequence of Thalassotalea insulae KCTC 62186T.</title>
        <authorList>
            <person name="Sawabe T."/>
        </authorList>
    </citation>
    <scope>NUCLEOTIDE SEQUENCE [LARGE SCALE GENOMIC DNA]</scope>
    <source>
        <strain evidence="2 3">KCTC 62186</strain>
    </source>
</reference>
<dbReference type="Proteomes" id="UP001157186">
    <property type="component" value="Unassembled WGS sequence"/>
</dbReference>
<feature type="chain" id="PRO_5045435409" description="Secreted protein" evidence="1">
    <location>
        <begin position="32"/>
        <end position="256"/>
    </location>
</feature>
<evidence type="ECO:0000313" key="2">
    <source>
        <dbReference type="EMBL" id="GLX78739.1"/>
    </source>
</evidence>
<organism evidence="2 3">
    <name type="scientific">Thalassotalea insulae</name>
    <dbReference type="NCBI Taxonomy" id="2056778"/>
    <lineage>
        <taxon>Bacteria</taxon>
        <taxon>Pseudomonadati</taxon>
        <taxon>Pseudomonadota</taxon>
        <taxon>Gammaproteobacteria</taxon>
        <taxon>Alteromonadales</taxon>
        <taxon>Colwelliaceae</taxon>
        <taxon>Thalassotalea</taxon>
    </lineage>
</organism>
<dbReference type="EMBL" id="BSST01000001">
    <property type="protein sequence ID" value="GLX78739.1"/>
    <property type="molecule type" value="Genomic_DNA"/>
</dbReference>
<gene>
    <name evidence="2" type="ORF">tinsulaeT_20790</name>
</gene>
<protein>
    <recommendedName>
        <fullName evidence="4">Secreted protein</fullName>
    </recommendedName>
</protein>
<dbReference type="RefSeq" id="WP_284244609.1">
    <property type="nucleotide sequence ID" value="NZ_BSST01000001.1"/>
</dbReference>
<accession>A0ABQ6GTS3</accession>
<evidence type="ECO:0008006" key="4">
    <source>
        <dbReference type="Google" id="ProtNLM"/>
    </source>
</evidence>
<proteinExistence type="predicted"/>
<keyword evidence="1" id="KW-0732">Signal</keyword>